<gene>
    <name evidence="1" type="ORF">QYF61_003147</name>
</gene>
<accession>A0AAN7SFA7</accession>
<dbReference type="EMBL" id="JAUNZN010000002">
    <property type="protein sequence ID" value="KAK4825873.1"/>
    <property type="molecule type" value="Genomic_DNA"/>
</dbReference>
<sequence length="177" mass="20395">MAESRRGDWLGHEWIVSSPAEKDLGVLVDKKLDTSRQCVLAAQKANCILGCIKRSMASRSREVMLLSTLLLQDPTWSPLPPLHPALDGKVRSWKDMDLLEQGAYRKDGERRFTRAYSKRTRANGFKLKEGRFRLDTRKKFVMMRVVKHWNRLLREVVGALSLEVFKVRLDEALSNLT</sequence>
<name>A0AAN7SFA7_MYCAM</name>
<dbReference type="PANTHER" id="PTHR33332">
    <property type="entry name" value="REVERSE TRANSCRIPTASE DOMAIN-CONTAINING PROTEIN"/>
    <property type="match status" value="1"/>
</dbReference>
<evidence type="ECO:0000313" key="1">
    <source>
        <dbReference type="EMBL" id="KAK4825873.1"/>
    </source>
</evidence>
<protein>
    <submittedName>
        <fullName evidence="1">Uncharacterized protein</fullName>
    </submittedName>
</protein>
<dbReference type="AlphaFoldDB" id="A0AAN7SFA7"/>
<keyword evidence="2" id="KW-1185">Reference proteome</keyword>
<dbReference type="Proteomes" id="UP001333110">
    <property type="component" value="Unassembled WGS sequence"/>
</dbReference>
<evidence type="ECO:0000313" key="2">
    <source>
        <dbReference type="Proteomes" id="UP001333110"/>
    </source>
</evidence>
<comment type="caution">
    <text evidence="1">The sequence shown here is derived from an EMBL/GenBank/DDBJ whole genome shotgun (WGS) entry which is preliminary data.</text>
</comment>
<proteinExistence type="predicted"/>
<reference evidence="1 2" key="1">
    <citation type="journal article" date="2023" name="J. Hered.">
        <title>Chromosome-level genome of the wood stork (Mycteria americana) provides insight into avian chromosome evolution.</title>
        <authorList>
            <person name="Flamio R. Jr."/>
            <person name="Ramstad K.M."/>
        </authorList>
    </citation>
    <scope>NUCLEOTIDE SEQUENCE [LARGE SCALE GENOMIC DNA]</scope>
    <source>
        <strain evidence="1">JAX WOST 10</strain>
    </source>
</reference>
<organism evidence="1 2">
    <name type="scientific">Mycteria americana</name>
    <name type="common">Wood stork</name>
    <dbReference type="NCBI Taxonomy" id="33587"/>
    <lineage>
        <taxon>Eukaryota</taxon>
        <taxon>Metazoa</taxon>
        <taxon>Chordata</taxon>
        <taxon>Craniata</taxon>
        <taxon>Vertebrata</taxon>
        <taxon>Euteleostomi</taxon>
        <taxon>Archelosauria</taxon>
        <taxon>Archosauria</taxon>
        <taxon>Dinosauria</taxon>
        <taxon>Saurischia</taxon>
        <taxon>Theropoda</taxon>
        <taxon>Coelurosauria</taxon>
        <taxon>Aves</taxon>
        <taxon>Neognathae</taxon>
        <taxon>Neoaves</taxon>
        <taxon>Aequornithes</taxon>
        <taxon>Ciconiiformes</taxon>
        <taxon>Ciconiidae</taxon>
        <taxon>Mycteria</taxon>
    </lineage>
</organism>